<dbReference type="EMBL" id="LM995447">
    <property type="protein sequence ID" value="CDZ23664.1"/>
    <property type="molecule type" value="Genomic_DNA"/>
</dbReference>
<organism evidence="2 3">
    <name type="scientific">[Clostridium] cellulosi</name>
    <dbReference type="NCBI Taxonomy" id="29343"/>
    <lineage>
        <taxon>Bacteria</taxon>
        <taxon>Bacillati</taxon>
        <taxon>Bacillota</taxon>
        <taxon>Clostridia</taxon>
        <taxon>Eubacteriales</taxon>
        <taxon>Oscillospiraceae</taxon>
        <taxon>Oscillospiraceae incertae sedis</taxon>
    </lineage>
</organism>
<evidence type="ECO:0000256" key="1">
    <source>
        <dbReference type="SAM" id="Phobius"/>
    </source>
</evidence>
<keyword evidence="1" id="KW-0472">Membrane</keyword>
<reference evidence="3" key="1">
    <citation type="submission" date="2014-07" db="EMBL/GenBank/DDBJ databases">
        <authorList>
            <person name="Wibberg D."/>
        </authorList>
    </citation>
    <scope>NUCLEOTIDE SEQUENCE [LARGE SCALE GENOMIC DNA]</scope>
    <source>
        <strain evidence="3">DG5</strain>
    </source>
</reference>
<keyword evidence="1" id="KW-1133">Transmembrane helix</keyword>
<protein>
    <submittedName>
        <fullName evidence="2">Putative membrane protein</fullName>
    </submittedName>
</protein>
<dbReference type="Proteomes" id="UP000032431">
    <property type="component" value="Chromosome I"/>
</dbReference>
<evidence type="ECO:0000313" key="3">
    <source>
        <dbReference type="Proteomes" id="UP000032431"/>
    </source>
</evidence>
<dbReference type="KEGG" id="ccel:CCDG5_0533"/>
<keyword evidence="1" id="KW-0812">Transmembrane</keyword>
<evidence type="ECO:0000313" key="2">
    <source>
        <dbReference type="EMBL" id="CDZ23664.1"/>
    </source>
</evidence>
<sequence length="139" mass="15978">MSTRPFKQRKKTRVKYYEAPPKSRAAYFFASFFITAFFLLSIIGLYIVNKNSMHVGFGMDVQAFSISATSTRYEVSVVGKRFSVDKNSIAAAHSVIERLKTIKLESEPEPFYFFDVLKEGIKASEFELLKYYDPLNQAE</sequence>
<dbReference type="AlphaFoldDB" id="A0A078KRA8"/>
<dbReference type="HOGENOM" id="CLU_1841619_0_0_9"/>
<dbReference type="STRING" id="29343.CCDG5_0533"/>
<gene>
    <name evidence="2" type="ORF">CCDG5_0533</name>
</gene>
<proteinExistence type="predicted"/>
<name>A0A078KRA8_9FIRM</name>
<accession>A0A078KRA8</accession>
<keyword evidence="3" id="KW-1185">Reference proteome</keyword>
<dbReference type="PATRIC" id="fig|29343.3.peg.551"/>
<feature type="transmembrane region" description="Helical" evidence="1">
    <location>
        <begin position="25"/>
        <end position="48"/>
    </location>
</feature>